<dbReference type="STRING" id="538381.GCA_001696535_01336"/>
<reference evidence="1 2" key="1">
    <citation type="submission" date="2017-08" db="EMBL/GenBank/DDBJ databases">
        <authorList>
            <person name="de Groot N.N."/>
        </authorList>
    </citation>
    <scope>NUCLEOTIDE SEQUENCE [LARGE SCALE GENOMIC DNA]</scope>
    <source>
        <strain evidence="1 2">USBA 352</strain>
    </source>
</reference>
<evidence type="ECO:0000313" key="1">
    <source>
        <dbReference type="EMBL" id="SOB89381.1"/>
    </source>
</evidence>
<accession>A0A285R5L5</accession>
<dbReference type="AlphaFoldDB" id="A0A285R5L5"/>
<dbReference type="EMBL" id="OBML01000001">
    <property type="protein sequence ID" value="SOB89381.1"/>
    <property type="molecule type" value="Genomic_DNA"/>
</dbReference>
<name>A0A285R5L5_9HYPH</name>
<sequence>MSNMPNTELVNFEALANEPDMARRNELARNVATLFSLTSEKCSDEQIEVYDSVLVRLSDMVEMQARAFIAGRLASLRRAPEGTIRRLADDDIEVARPVLEQSTVLRDTDLVEIALKRGEDHKVAIAAREILSEMVTDVLVESGSTAVHRTVARNGGASLSARGVLGLIQSSGLDEDLQMALADRQDLDERAVSTLAALASERVRMRLLETSTSEGGEVPRAARVAAQKLSNEFWLGRYDFETAIGRVYALARGPGLDEDTLVRFAEEDRFPEAVATFAMIGDIGIEEAKHWMVRTDTDPFLIVAKASELALSTVEKLLNMGPWRYRLQAEDRARILDRYKGIKPQSARLLLSQWHGRVA</sequence>
<keyword evidence="2" id="KW-1185">Reference proteome</keyword>
<evidence type="ECO:0008006" key="3">
    <source>
        <dbReference type="Google" id="ProtNLM"/>
    </source>
</evidence>
<dbReference type="Proteomes" id="UP000219331">
    <property type="component" value="Unassembled WGS sequence"/>
</dbReference>
<dbReference type="Pfam" id="PF10098">
    <property type="entry name" value="DUF2336"/>
    <property type="match status" value="1"/>
</dbReference>
<dbReference type="InterPro" id="IPR019285">
    <property type="entry name" value="DUF2336"/>
</dbReference>
<dbReference type="RefSeq" id="WP_067217378.1">
    <property type="nucleotide sequence ID" value="NZ_JAJGNR010000001.1"/>
</dbReference>
<dbReference type="OrthoDB" id="8433768at2"/>
<protein>
    <recommendedName>
        <fullName evidence="3">DUF2336 domain-containing protein</fullName>
    </recommendedName>
</protein>
<organism evidence="1 2">
    <name type="scientific">Stappia indica</name>
    <dbReference type="NCBI Taxonomy" id="538381"/>
    <lineage>
        <taxon>Bacteria</taxon>
        <taxon>Pseudomonadati</taxon>
        <taxon>Pseudomonadota</taxon>
        <taxon>Alphaproteobacteria</taxon>
        <taxon>Hyphomicrobiales</taxon>
        <taxon>Stappiaceae</taxon>
        <taxon>Stappia</taxon>
    </lineage>
</organism>
<gene>
    <name evidence="1" type="ORF">SAMN05421512_101257</name>
</gene>
<proteinExistence type="predicted"/>
<evidence type="ECO:0000313" key="2">
    <source>
        <dbReference type="Proteomes" id="UP000219331"/>
    </source>
</evidence>